<name>A0ACC6QNQ7_9ACTN</name>
<gene>
    <name evidence="1" type="ORF">WKI58_23560</name>
</gene>
<protein>
    <submittedName>
        <fullName evidence="1">Uncharacterized protein</fullName>
    </submittedName>
</protein>
<organism evidence="1 2">
    <name type="scientific">Streptomyces pratisoli</name>
    <dbReference type="NCBI Taxonomy" id="3139917"/>
    <lineage>
        <taxon>Bacteria</taxon>
        <taxon>Bacillati</taxon>
        <taxon>Actinomycetota</taxon>
        <taxon>Actinomycetes</taxon>
        <taxon>Kitasatosporales</taxon>
        <taxon>Streptomycetaceae</taxon>
        <taxon>Streptomyces</taxon>
    </lineage>
</organism>
<evidence type="ECO:0000313" key="2">
    <source>
        <dbReference type="Proteomes" id="UP001375539"/>
    </source>
</evidence>
<dbReference type="Proteomes" id="UP001375539">
    <property type="component" value="Unassembled WGS sequence"/>
</dbReference>
<accession>A0ACC6QNQ7</accession>
<keyword evidence="2" id="KW-1185">Reference proteome</keyword>
<sequence length="291" mass="31597">MIYNFLTVHRPAPDAMAAALAKVLGVPVPAVDVADRDGEQDGRDWEAPVLCGYEATAGDLALSWDVWVSEDVPQPPDEATAALRLAAATGTTVLYPAPDLQAPSAYCAATPGGTLARARVYVSDDGDVPVHTVDAVDTPVPQLPGARVEPLPEVFRAEHIDLPATETFVAATDPDGTAPARGAANRAREELLLWERLVRRVAADWAPTGRYPQQSYVEDLCARDALAERLETAPAAVREPLARAADGLDELFRSHSRDDDGELLGRLTRSGSAVRERGWWWRRRPDRLPWD</sequence>
<comment type="caution">
    <text evidence="1">The sequence shown here is derived from an EMBL/GenBank/DDBJ whole genome shotgun (WGS) entry which is preliminary data.</text>
</comment>
<evidence type="ECO:0000313" key="1">
    <source>
        <dbReference type="EMBL" id="MEJ8659462.1"/>
    </source>
</evidence>
<reference evidence="1" key="1">
    <citation type="submission" date="2024-03" db="EMBL/GenBank/DDBJ databases">
        <title>Novel Streptomyces species of biotechnological and ecological value are a feature of Machair soil.</title>
        <authorList>
            <person name="Prole J.R."/>
            <person name="Goodfellow M."/>
            <person name="Allenby N."/>
            <person name="Ward A.C."/>
        </authorList>
    </citation>
    <scope>NUCLEOTIDE SEQUENCE</scope>
    <source>
        <strain evidence="1">MS1.AVA.4</strain>
    </source>
</reference>
<proteinExistence type="predicted"/>
<dbReference type="EMBL" id="JBBKAI010000002">
    <property type="protein sequence ID" value="MEJ8659462.1"/>
    <property type="molecule type" value="Genomic_DNA"/>
</dbReference>